<evidence type="ECO:0000259" key="2">
    <source>
        <dbReference type="SMART" id="SM00198"/>
    </source>
</evidence>
<evidence type="ECO:0000256" key="1">
    <source>
        <dbReference type="SAM" id="SignalP"/>
    </source>
</evidence>
<dbReference type="InterPro" id="IPR035940">
    <property type="entry name" value="CAP_sf"/>
</dbReference>
<organism evidence="3 4">
    <name type="scientific">Littorina saxatilis</name>
    <dbReference type="NCBI Taxonomy" id="31220"/>
    <lineage>
        <taxon>Eukaryota</taxon>
        <taxon>Metazoa</taxon>
        <taxon>Spiralia</taxon>
        <taxon>Lophotrochozoa</taxon>
        <taxon>Mollusca</taxon>
        <taxon>Gastropoda</taxon>
        <taxon>Caenogastropoda</taxon>
        <taxon>Littorinimorpha</taxon>
        <taxon>Littorinoidea</taxon>
        <taxon>Littorinidae</taxon>
        <taxon>Littorina</taxon>
    </lineage>
</organism>
<dbReference type="AlphaFoldDB" id="A0AAN9B792"/>
<sequence length="201" mass="21288">MSQLTLCIAALVVASLVGVISAESLSSAFINKFNAVRRHEATTEHVSNMFKMAWDNTLASQAQHWANNCKFVHSHTGGVGETIYVTSSDTDTTNHYATKAIDAWMSEKKLNTNGHFSCCKTGCGHYCMTVRDVATHVGCGVKKCAHVGSYTTGTLVVCQFKTDGTGAGAAVYHKGGICSQCGANTHCESNLCVHGAAHPIG</sequence>
<dbReference type="Gene3D" id="3.40.33.10">
    <property type="entry name" value="CAP"/>
    <property type="match status" value="1"/>
</dbReference>
<dbReference type="Pfam" id="PF00188">
    <property type="entry name" value="CAP"/>
    <property type="match status" value="1"/>
</dbReference>
<dbReference type="Proteomes" id="UP001374579">
    <property type="component" value="Unassembled WGS sequence"/>
</dbReference>
<name>A0AAN9B792_9CAEN</name>
<dbReference type="InterPro" id="IPR001283">
    <property type="entry name" value="CRISP-related"/>
</dbReference>
<evidence type="ECO:0000313" key="4">
    <source>
        <dbReference type="Proteomes" id="UP001374579"/>
    </source>
</evidence>
<dbReference type="InterPro" id="IPR014044">
    <property type="entry name" value="CAP_dom"/>
</dbReference>
<reference evidence="3 4" key="1">
    <citation type="submission" date="2024-02" db="EMBL/GenBank/DDBJ databases">
        <title>Chromosome-scale genome assembly of the rough periwinkle Littorina saxatilis.</title>
        <authorList>
            <person name="De Jode A."/>
            <person name="Faria R."/>
            <person name="Formenti G."/>
            <person name="Sims Y."/>
            <person name="Smith T.P."/>
            <person name="Tracey A."/>
            <person name="Wood J.M.D."/>
            <person name="Zagrodzka Z.B."/>
            <person name="Johannesson K."/>
            <person name="Butlin R.K."/>
            <person name="Leder E.H."/>
        </authorList>
    </citation>
    <scope>NUCLEOTIDE SEQUENCE [LARGE SCALE GENOMIC DNA]</scope>
    <source>
        <strain evidence="3">Snail1</strain>
        <tissue evidence="3">Muscle</tissue>
    </source>
</reference>
<protein>
    <recommendedName>
        <fullName evidence="2">SCP domain-containing protein</fullName>
    </recommendedName>
</protein>
<dbReference type="SUPFAM" id="SSF55797">
    <property type="entry name" value="PR-1-like"/>
    <property type="match status" value="1"/>
</dbReference>
<feature type="chain" id="PRO_5043033433" description="SCP domain-containing protein" evidence="1">
    <location>
        <begin position="23"/>
        <end position="201"/>
    </location>
</feature>
<dbReference type="PANTHER" id="PTHR10334">
    <property type="entry name" value="CYSTEINE-RICH SECRETORY PROTEIN-RELATED"/>
    <property type="match status" value="1"/>
</dbReference>
<feature type="domain" description="SCP" evidence="2">
    <location>
        <begin position="24"/>
        <end position="168"/>
    </location>
</feature>
<dbReference type="EMBL" id="JBAMIC010000011">
    <property type="protein sequence ID" value="KAK7100620.1"/>
    <property type="molecule type" value="Genomic_DNA"/>
</dbReference>
<keyword evidence="4" id="KW-1185">Reference proteome</keyword>
<gene>
    <name evidence="3" type="ORF">V1264_023540</name>
</gene>
<feature type="signal peptide" evidence="1">
    <location>
        <begin position="1"/>
        <end position="22"/>
    </location>
</feature>
<dbReference type="SMART" id="SM00198">
    <property type="entry name" value="SCP"/>
    <property type="match status" value="1"/>
</dbReference>
<keyword evidence="1" id="KW-0732">Signal</keyword>
<proteinExistence type="predicted"/>
<dbReference type="PRINTS" id="PR00837">
    <property type="entry name" value="V5TPXLIKE"/>
</dbReference>
<accession>A0AAN9B792</accession>
<evidence type="ECO:0000313" key="3">
    <source>
        <dbReference type="EMBL" id="KAK7100620.1"/>
    </source>
</evidence>
<dbReference type="CDD" id="cd05380">
    <property type="entry name" value="CAP_euk"/>
    <property type="match status" value="1"/>
</dbReference>
<comment type="caution">
    <text evidence="3">The sequence shown here is derived from an EMBL/GenBank/DDBJ whole genome shotgun (WGS) entry which is preliminary data.</text>
</comment>